<keyword evidence="2" id="KW-1003">Cell membrane</keyword>
<feature type="transmembrane region" description="Helical" evidence="6">
    <location>
        <begin position="680"/>
        <end position="700"/>
    </location>
</feature>
<feature type="transmembrane region" description="Helical" evidence="6">
    <location>
        <begin position="712"/>
        <end position="742"/>
    </location>
</feature>
<feature type="domain" description="ABC3 transporter permease C-terminal" evidence="7">
    <location>
        <begin position="680"/>
        <end position="779"/>
    </location>
</feature>
<evidence type="ECO:0000256" key="1">
    <source>
        <dbReference type="ARBA" id="ARBA00004651"/>
    </source>
</evidence>
<dbReference type="Proteomes" id="UP000077667">
    <property type="component" value="Chromosome"/>
</dbReference>
<dbReference type="GO" id="GO:0005886">
    <property type="term" value="C:plasma membrane"/>
    <property type="evidence" value="ECO:0007669"/>
    <property type="project" value="UniProtKB-SubCell"/>
</dbReference>
<evidence type="ECO:0000256" key="6">
    <source>
        <dbReference type="SAM" id="Phobius"/>
    </source>
</evidence>
<evidence type="ECO:0000259" key="7">
    <source>
        <dbReference type="Pfam" id="PF02687"/>
    </source>
</evidence>
<dbReference type="Pfam" id="PF12704">
    <property type="entry name" value="MacB_PCD"/>
    <property type="match status" value="2"/>
</dbReference>
<feature type="transmembrane region" description="Helical" evidence="6">
    <location>
        <begin position="381"/>
        <end position="403"/>
    </location>
</feature>
<dbReference type="Pfam" id="PF02687">
    <property type="entry name" value="FtsX"/>
    <property type="match status" value="2"/>
</dbReference>
<evidence type="ECO:0000256" key="5">
    <source>
        <dbReference type="ARBA" id="ARBA00023136"/>
    </source>
</evidence>
<feature type="transmembrane region" description="Helical" evidence="6">
    <location>
        <begin position="424"/>
        <end position="447"/>
    </location>
</feature>
<evidence type="ECO:0008006" key="11">
    <source>
        <dbReference type="Google" id="ProtNLM"/>
    </source>
</evidence>
<feature type="transmembrane region" description="Helical" evidence="6">
    <location>
        <begin position="285"/>
        <end position="311"/>
    </location>
</feature>
<evidence type="ECO:0000313" key="10">
    <source>
        <dbReference type="Proteomes" id="UP000077667"/>
    </source>
</evidence>
<dbReference type="InterPro" id="IPR025857">
    <property type="entry name" value="MacB_PCD"/>
</dbReference>
<comment type="subcellular location">
    <subcellularLocation>
        <location evidence="1">Cell membrane</location>
        <topology evidence="1">Multi-pass membrane protein</topology>
    </subcellularLocation>
</comment>
<keyword evidence="10" id="KW-1185">Reference proteome</keyword>
<dbReference type="OrthoDB" id="1451596at2"/>
<keyword evidence="4 6" id="KW-1133">Transmembrane helix</keyword>
<name>A0A1A9I1F6_9BACT</name>
<dbReference type="GO" id="GO:0022857">
    <property type="term" value="F:transmembrane transporter activity"/>
    <property type="evidence" value="ECO:0007669"/>
    <property type="project" value="TreeGrafter"/>
</dbReference>
<dbReference type="AlphaFoldDB" id="A0A1A9I1F6"/>
<sequence>MLKNYIKIAWRNIVKRKSLAVINLLCLSIGFCFALVIGVYITQQKSINQQFRNIAHQYILRSNRKPEDMGTSITNPAPFSKALKEEYPNLVKNYYRYNPVTNVVSAGDQSFRENIAIGDTNFVSMYGLPVLYGNPERAFDNVNAAVVTASFAKKMFGTENAIGKTIAVQTVVEHVKQDYTISAVIKDLPYNSVFNQGYFEGYTVFVPGIGNKYYGFGDPLTGWTNNSCVAMVELQDGVLPKDLIGPSKQLLAKYTPDFFQKNLTVEYAAVKDFYLHDNDNAVERMITILSIISIFILMMAIFNFVNISTAAATYRVREIGLRKVFGSKRVQIALQFLMEAWLLALAGGVLALFLYETTRPWFSGVLGTEMISVWHFRVQQYAGFVLMVAAIGFLAGAYPAFSVARSGTAISVKGKPQTANSGLLFRRIVLIVQFSMAILVFIGAAIVNKQVHFIFNRDTGYNKDQLMVLTAFPKQWDSVGVQKMDAIKQGLLQLPEVTSATLSFDLPDRTQGAMNLLPVNESARPIVVPSFVGDEDYGQTFRLRMKEGNFLNHKKNFVPGQIVINETAARLLGLDNGAVGKQLRTPEGAVYTVTGVVKDYNAATLREAIKPLAICHVKDAPGYRYLTLKLKYATAGAVARIKQEWQKLSPGNPFEYSFMDDKFAALYKSELQLKKAATTATVLSLIIVFLGVFGVVSIMLMKRDKEIAVRKVLGAGLAHIFALFITEYSWLILIANLISWPLAYYFISQWLKSYAYYTEQGISAYVSVAFIIFGLVCLLVAGRTFKTALENPVKSLRNE</sequence>
<keyword evidence="3 6" id="KW-0812">Transmembrane</keyword>
<evidence type="ECO:0000256" key="2">
    <source>
        <dbReference type="ARBA" id="ARBA00022475"/>
    </source>
</evidence>
<evidence type="ECO:0000259" key="8">
    <source>
        <dbReference type="Pfam" id="PF12704"/>
    </source>
</evidence>
<feature type="transmembrane region" description="Helical" evidence="6">
    <location>
        <begin position="332"/>
        <end position="355"/>
    </location>
</feature>
<dbReference type="PANTHER" id="PTHR30572:SF18">
    <property type="entry name" value="ABC-TYPE MACROLIDE FAMILY EXPORT SYSTEM PERMEASE COMPONENT 2"/>
    <property type="match status" value="1"/>
</dbReference>
<protein>
    <recommendedName>
        <fullName evidence="11">ABC transporter permease</fullName>
    </recommendedName>
</protein>
<dbReference type="InterPro" id="IPR050250">
    <property type="entry name" value="Macrolide_Exporter_MacB"/>
</dbReference>
<feature type="transmembrane region" description="Helical" evidence="6">
    <location>
        <begin position="762"/>
        <end position="781"/>
    </location>
</feature>
<gene>
    <name evidence="9" type="ORF">A8C56_11115</name>
</gene>
<feature type="domain" description="MacB-like periplasmic core" evidence="8">
    <location>
        <begin position="458"/>
        <end position="602"/>
    </location>
</feature>
<evidence type="ECO:0000313" key="9">
    <source>
        <dbReference type="EMBL" id="ANH81456.1"/>
    </source>
</evidence>
<accession>A0A1A9I1F6</accession>
<dbReference type="EMBL" id="CP015772">
    <property type="protein sequence ID" value="ANH81456.1"/>
    <property type="molecule type" value="Genomic_DNA"/>
</dbReference>
<evidence type="ECO:0000256" key="3">
    <source>
        <dbReference type="ARBA" id="ARBA00022692"/>
    </source>
</evidence>
<dbReference type="PANTHER" id="PTHR30572">
    <property type="entry name" value="MEMBRANE COMPONENT OF TRANSPORTER-RELATED"/>
    <property type="match status" value="1"/>
</dbReference>
<dbReference type="STRING" id="1176587.A8C56_11115"/>
<evidence type="ECO:0000256" key="4">
    <source>
        <dbReference type="ARBA" id="ARBA00022989"/>
    </source>
</evidence>
<dbReference type="InterPro" id="IPR003838">
    <property type="entry name" value="ABC3_permease_C"/>
</dbReference>
<dbReference type="KEGG" id="nia:A8C56_11115"/>
<reference evidence="9 10" key="1">
    <citation type="submission" date="2016-05" db="EMBL/GenBank/DDBJ databases">
        <title>Niabella ginsenosidivorans BS26 whole genome sequencing.</title>
        <authorList>
            <person name="Im W.T."/>
            <person name="Siddiqi M.Z."/>
        </authorList>
    </citation>
    <scope>NUCLEOTIDE SEQUENCE [LARGE SCALE GENOMIC DNA]</scope>
    <source>
        <strain evidence="9 10">BS26</strain>
    </source>
</reference>
<organism evidence="9 10">
    <name type="scientific">Niabella ginsenosidivorans</name>
    <dbReference type="NCBI Taxonomy" id="1176587"/>
    <lineage>
        <taxon>Bacteria</taxon>
        <taxon>Pseudomonadati</taxon>
        <taxon>Bacteroidota</taxon>
        <taxon>Chitinophagia</taxon>
        <taxon>Chitinophagales</taxon>
        <taxon>Chitinophagaceae</taxon>
        <taxon>Niabella</taxon>
    </lineage>
</organism>
<proteinExistence type="predicted"/>
<dbReference type="RefSeq" id="WP_067755799.1">
    <property type="nucleotide sequence ID" value="NZ_CP015772.1"/>
</dbReference>
<feature type="domain" description="ABC3 transporter permease C-terminal" evidence="7">
    <location>
        <begin position="291"/>
        <end position="405"/>
    </location>
</feature>
<feature type="domain" description="MacB-like periplasmic core" evidence="8">
    <location>
        <begin position="21"/>
        <end position="240"/>
    </location>
</feature>
<feature type="transmembrane region" description="Helical" evidence="6">
    <location>
        <begin position="21"/>
        <end position="41"/>
    </location>
</feature>
<keyword evidence="5 6" id="KW-0472">Membrane</keyword>